<organism evidence="2">
    <name type="scientific">Babesia sp. Lintan</name>
    <dbReference type="NCBI Taxonomy" id="462223"/>
    <lineage>
        <taxon>Eukaryota</taxon>
        <taxon>Sar</taxon>
        <taxon>Alveolata</taxon>
        <taxon>Apicomplexa</taxon>
        <taxon>Aconoidasida</taxon>
        <taxon>Piroplasmida</taxon>
        <taxon>Babesiidae</taxon>
        <taxon>Babesia</taxon>
    </lineage>
</organism>
<name>A0A1L6BZT9_9APIC</name>
<gene>
    <name evidence="2" type="ORF">BLAP_23</name>
</gene>
<reference evidence="2" key="1">
    <citation type="journal article" date="2016" name="Vet. Parasitol.">
        <title>The apicoplast genomes of two taxonomic units of Babesia from sheep.</title>
        <authorList>
            <person name="Wang T."/>
            <person name="Guan G."/>
            <person name="Korhonen P.K."/>
            <person name="Koehler A.V."/>
            <person name="Hall R.S."/>
            <person name="Young N.D."/>
            <person name="Yin H."/>
            <person name="Gasser R.B."/>
        </authorList>
    </citation>
    <scope>NUCLEOTIDE SEQUENCE</scope>
</reference>
<keyword evidence="1" id="KW-0812">Transmembrane</keyword>
<protein>
    <submittedName>
        <fullName evidence="2">Uncharacterized protein</fullName>
    </submittedName>
</protein>
<feature type="transmembrane region" description="Helical" evidence="1">
    <location>
        <begin position="6"/>
        <end position="34"/>
    </location>
</feature>
<dbReference type="EMBL" id="KX881915">
    <property type="protein sequence ID" value="APQ42927.1"/>
    <property type="molecule type" value="Genomic_DNA"/>
</dbReference>
<feature type="transmembrane region" description="Helical" evidence="1">
    <location>
        <begin position="55"/>
        <end position="80"/>
    </location>
</feature>
<sequence>MINYLLLLGALIAYINVKIVPILEFIFWFTMSLCKEIDRVYKNITKKQNIKSYIISNNFIVVQNLFLYLLSYSTITFYIIQEYTFSTLYLNTNNTTIYNFFSKLLNFYNLSIMENILNY</sequence>
<keyword evidence="1" id="KW-0472">Membrane</keyword>
<proteinExistence type="predicted"/>
<accession>A0A1L6BZT9</accession>
<dbReference type="AlphaFoldDB" id="A0A1L6BZT9"/>
<evidence type="ECO:0000256" key="1">
    <source>
        <dbReference type="SAM" id="Phobius"/>
    </source>
</evidence>
<evidence type="ECO:0000313" key="2">
    <source>
        <dbReference type="EMBL" id="APQ42927.1"/>
    </source>
</evidence>
<keyword evidence="1" id="KW-1133">Transmembrane helix</keyword>